<feature type="transmembrane region" description="Helical" evidence="5">
    <location>
        <begin position="15"/>
        <end position="37"/>
    </location>
</feature>
<dbReference type="GO" id="GO:0035869">
    <property type="term" value="C:ciliary transition zone"/>
    <property type="evidence" value="ECO:0007669"/>
    <property type="project" value="TreeGrafter"/>
</dbReference>
<sequence length="143" mass="16129">MPAHQPMLSSLPLQVLLFFNGWYDLVYVVVALIEYIYKGSRLPYPASVLGLEIFGILMVALIEPCRLLLASRGNKTESIGPIAWNLGLSLPLFGAYTYYLRFQAFVLRLDQVLNIIAIVILAVEWLLGAITALVFWQSRRTRA</sequence>
<dbReference type="PANTHER" id="PTHR13531:SF0">
    <property type="entry name" value="GEO07735P1-RELATED"/>
    <property type="match status" value="1"/>
</dbReference>
<evidence type="ECO:0008006" key="8">
    <source>
        <dbReference type="Google" id="ProtNLM"/>
    </source>
</evidence>
<dbReference type="GO" id="GO:0016020">
    <property type="term" value="C:membrane"/>
    <property type="evidence" value="ECO:0007669"/>
    <property type="project" value="UniProtKB-SubCell"/>
</dbReference>
<feature type="transmembrane region" description="Helical" evidence="5">
    <location>
        <begin position="82"/>
        <end position="100"/>
    </location>
</feature>
<keyword evidence="2 5" id="KW-0812">Transmembrane</keyword>
<organism evidence="6 7">
    <name type="scientific">Diacronema lutheri</name>
    <name type="common">Unicellular marine alga</name>
    <name type="synonym">Monochrysis lutheri</name>
    <dbReference type="NCBI Taxonomy" id="2081491"/>
    <lineage>
        <taxon>Eukaryota</taxon>
        <taxon>Haptista</taxon>
        <taxon>Haptophyta</taxon>
        <taxon>Pavlovophyceae</taxon>
        <taxon>Pavlovales</taxon>
        <taxon>Pavlovaceae</taxon>
        <taxon>Diacronema</taxon>
    </lineage>
</organism>
<proteinExistence type="predicted"/>
<dbReference type="EMBL" id="JAGTXO010000019">
    <property type="protein sequence ID" value="KAG8462776.1"/>
    <property type="molecule type" value="Genomic_DNA"/>
</dbReference>
<comment type="caution">
    <text evidence="6">The sequence shown here is derived from an EMBL/GenBank/DDBJ whole genome shotgun (WGS) entry which is preliminary data.</text>
</comment>
<evidence type="ECO:0000256" key="1">
    <source>
        <dbReference type="ARBA" id="ARBA00004141"/>
    </source>
</evidence>
<dbReference type="PANTHER" id="PTHR13531">
    <property type="entry name" value="GEO07735P1-RELATED-RELATED"/>
    <property type="match status" value="1"/>
</dbReference>
<keyword evidence="4 5" id="KW-0472">Membrane</keyword>
<evidence type="ECO:0000313" key="7">
    <source>
        <dbReference type="Proteomes" id="UP000751190"/>
    </source>
</evidence>
<keyword evidence="3 5" id="KW-1133">Transmembrane helix</keyword>
<accession>A0A8J5X7D2</accession>
<dbReference type="OMA" id="AEILMFV"/>
<evidence type="ECO:0000256" key="2">
    <source>
        <dbReference type="ARBA" id="ARBA00022692"/>
    </source>
</evidence>
<feature type="transmembrane region" description="Helical" evidence="5">
    <location>
        <begin position="112"/>
        <end position="136"/>
    </location>
</feature>
<reference evidence="6" key="1">
    <citation type="submission" date="2021-05" db="EMBL/GenBank/DDBJ databases">
        <title>The genome of the haptophyte Pavlova lutheri (Diacronema luteri, Pavlovales) - a model for lipid biosynthesis in eukaryotic algae.</title>
        <authorList>
            <person name="Hulatt C.J."/>
            <person name="Posewitz M.C."/>
        </authorList>
    </citation>
    <scope>NUCLEOTIDE SEQUENCE</scope>
    <source>
        <strain evidence="6">NIVA-4/92</strain>
    </source>
</reference>
<feature type="transmembrane region" description="Helical" evidence="5">
    <location>
        <begin position="44"/>
        <end position="62"/>
    </location>
</feature>
<dbReference type="Pfam" id="PF09799">
    <property type="entry name" value="Transmemb_17"/>
    <property type="match status" value="1"/>
</dbReference>
<evidence type="ECO:0000256" key="3">
    <source>
        <dbReference type="ARBA" id="ARBA00022989"/>
    </source>
</evidence>
<dbReference type="Proteomes" id="UP000751190">
    <property type="component" value="Unassembled WGS sequence"/>
</dbReference>
<evidence type="ECO:0000313" key="6">
    <source>
        <dbReference type="EMBL" id="KAG8462776.1"/>
    </source>
</evidence>
<dbReference type="InterPro" id="IPR019184">
    <property type="entry name" value="Uncharacterised_TM-17"/>
</dbReference>
<name>A0A8J5X7D2_DIALT</name>
<dbReference type="GO" id="GO:1905515">
    <property type="term" value="P:non-motile cilium assembly"/>
    <property type="evidence" value="ECO:0007669"/>
    <property type="project" value="TreeGrafter"/>
</dbReference>
<keyword evidence="7" id="KW-1185">Reference proteome</keyword>
<gene>
    <name evidence="6" type="ORF">KFE25_004752</name>
</gene>
<evidence type="ECO:0000256" key="5">
    <source>
        <dbReference type="SAM" id="Phobius"/>
    </source>
</evidence>
<dbReference type="AlphaFoldDB" id="A0A8J5X7D2"/>
<dbReference type="OrthoDB" id="262535at2759"/>
<comment type="subcellular location">
    <subcellularLocation>
        <location evidence="1">Membrane</location>
        <topology evidence="1">Multi-pass membrane protein</topology>
    </subcellularLocation>
</comment>
<evidence type="ECO:0000256" key="4">
    <source>
        <dbReference type="ARBA" id="ARBA00023136"/>
    </source>
</evidence>
<protein>
    <recommendedName>
        <fullName evidence="8">Transmembrane protein 216</fullName>
    </recommendedName>
</protein>